<dbReference type="AlphaFoldDB" id="A0A9N9EGU7"/>
<protein>
    <submittedName>
        <fullName evidence="1">23010_t:CDS:1</fullName>
    </submittedName>
</protein>
<gene>
    <name evidence="1" type="ORF">DERYTH_LOCUS11631</name>
</gene>
<organism evidence="1 2">
    <name type="scientific">Dentiscutata erythropus</name>
    <dbReference type="NCBI Taxonomy" id="1348616"/>
    <lineage>
        <taxon>Eukaryota</taxon>
        <taxon>Fungi</taxon>
        <taxon>Fungi incertae sedis</taxon>
        <taxon>Mucoromycota</taxon>
        <taxon>Glomeromycotina</taxon>
        <taxon>Glomeromycetes</taxon>
        <taxon>Diversisporales</taxon>
        <taxon>Gigasporaceae</taxon>
        <taxon>Dentiscutata</taxon>
    </lineage>
</organism>
<name>A0A9N9EGU7_9GLOM</name>
<evidence type="ECO:0000313" key="2">
    <source>
        <dbReference type="Proteomes" id="UP000789405"/>
    </source>
</evidence>
<accession>A0A9N9EGU7</accession>
<dbReference type="Proteomes" id="UP000789405">
    <property type="component" value="Unassembled WGS sequence"/>
</dbReference>
<proteinExistence type="predicted"/>
<reference evidence="1" key="1">
    <citation type="submission" date="2021-06" db="EMBL/GenBank/DDBJ databases">
        <authorList>
            <person name="Kallberg Y."/>
            <person name="Tangrot J."/>
            <person name="Rosling A."/>
        </authorList>
    </citation>
    <scope>NUCLEOTIDE SEQUENCE</scope>
    <source>
        <strain evidence="1">MA453B</strain>
    </source>
</reference>
<evidence type="ECO:0000313" key="1">
    <source>
        <dbReference type="EMBL" id="CAG8678028.1"/>
    </source>
</evidence>
<sequence>MSYLDEPIENYWHGNCIFYDNGDFVVEAFTPRNYILNILKFSVENLSNDNEIDKNDSIIDRNIDEEGQTYESKNLLVKLIVTQRKDTLIKDTQDNVEQDKELTVVVEAMKFDPSEKDWKSVDEWKINSKYLKYLSDSEPRFYIEDLKKKKRNKPDNKSYKTEYEEYEVFTANRNNIQKLLKQIKDRSLL</sequence>
<comment type="caution">
    <text evidence="1">The sequence shown here is derived from an EMBL/GenBank/DDBJ whole genome shotgun (WGS) entry which is preliminary data.</text>
</comment>
<dbReference type="OrthoDB" id="2432879at2759"/>
<dbReference type="EMBL" id="CAJVPY010007278">
    <property type="protein sequence ID" value="CAG8678028.1"/>
    <property type="molecule type" value="Genomic_DNA"/>
</dbReference>
<keyword evidence="2" id="KW-1185">Reference proteome</keyword>